<dbReference type="EMBL" id="CP059154">
    <property type="protein sequence ID" value="QLK26371.1"/>
    <property type="molecule type" value="Genomic_DNA"/>
</dbReference>
<protein>
    <submittedName>
        <fullName evidence="2">Uncharacterized protein</fullName>
    </submittedName>
</protein>
<evidence type="ECO:0000256" key="1">
    <source>
        <dbReference type="SAM" id="MobiDB-lite"/>
    </source>
</evidence>
<dbReference type="KEGG" id="nay:HYG81_01760"/>
<proteinExistence type="predicted"/>
<organism evidence="2 3">
    <name type="scientific">Natrinema zhouii</name>
    <dbReference type="NCBI Taxonomy" id="1710539"/>
    <lineage>
        <taxon>Archaea</taxon>
        <taxon>Methanobacteriati</taxon>
        <taxon>Methanobacteriota</taxon>
        <taxon>Stenosarchaea group</taxon>
        <taxon>Halobacteria</taxon>
        <taxon>Halobacteriales</taxon>
        <taxon>Natrialbaceae</taxon>
        <taxon>Natrinema</taxon>
    </lineage>
</organism>
<gene>
    <name evidence="2" type="ORF">HYG81_01760</name>
</gene>
<name>A0A7D6CRS7_9EURY</name>
<feature type="compositionally biased region" description="Polar residues" evidence="1">
    <location>
        <begin position="52"/>
        <end position="70"/>
    </location>
</feature>
<feature type="region of interest" description="Disordered" evidence="1">
    <location>
        <begin position="47"/>
        <end position="79"/>
    </location>
</feature>
<accession>A0A7D6CRS7</accession>
<dbReference type="GeneID" id="56141891"/>
<evidence type="ECO:0000313" key="2">
    <source>
        <dbReference type="EMBL" id="QLK26371.1"/>
    </source>
</evidence>
<dbReference type="AlphaFoldDB" id="A0A7D6CRS7"/>
<sequence length="175" mass="19659">MEEETEEEELYLHVSVGDVTVEVKGPLDEAETWFEALKEDHLTNLDSRAVSGHSNGSESNNQDNPTSTRANGGAKQKNRTLTEFYQMTDGITKKDTAFLTGWYLEIQEGRDDFTRKEIEEKAKSAKLTLGANVGRDLNYKVEDGHLAEVGERDGDVTYHVTITGEEYVENELINI</sequence>
<evidence type="ECO:0000313" key="3">
    <source>
        <dbReference type="Proteomes" id="UP000510869"/>
    </source>
</evidence>
<dbReference type="OrthoDB" id="177537at2157"/>
<dbReference type="Proteomes" id="UP000510869">
    <property type="component" value="Chromosome"/>
</dbReference>
<reference evidence="2 3" key="1">
    <citation type="submission" date="2020-07" db="EMBL/GenBank/DDBJ databases">
        <title>Natrinema (YPL30) sp. nov. and Haloterrigena xxxxxx (YPL8) sp. nov., isolated from a salt mine.</title>
        <authorList>
            <person name="Cui H."/>
        </authorList>
    </citation>
    <scope>NUCLEOTIDE SEQUENCE [LARGE SCALE GENOMIC DNA]</scope>
    <source>
        <strain evidence="2 3">YPL13</strain>
    </source>
</reference>
<dbReference type="RefSeq" id="WP_180841544.1">
    <property type="nucleotide sequence ID" value="NZ_CP059154.1"/>
</dbReference>
<keyword evidence="3" id="KW-1185">Reference proteome</keyword>